<dbReference type="OrthoDB" id="9805682at2"/>
<dbReference type="InterPro" id="IPR003004">
    <property type="entry name" value="GspF/PilC"/>
</dbReference>
<feature type="transmembrane region" description="Helical" evidence="8">
    <location>
        <begin position="221"/>
        <end position="248"/>
    </location>
</feature>
<reference evidence="10 11" key="1">
    <citation type="submission" date="2015-08" db="EMBL/GenBank/DDBJ databases">
        <authorList>
            <person name="Babu N.S."/>
            <person name="Beckwith C.J."/>
            <person name="Beseler K.G."/>
            <person name="Brison A."/>
            <person name="Carone J.V."/>
            <person name="Caskin T.P."/>
            <person name="Diamond M."/>
            <person name="Durham M.E."/>
            <person name="Foxe J.M."/>
            <person name="Go M."/>
            <person name="Henderson B.A."/>
            <person name="Jones I.B."/>
            <person name="McGettigan J.A."/>
            <person name="Micheletti S.J."/>
            <person name="Nasrallah M.E."/>
            <person name="Ortiz D."/>
            <person name="Piller C.R."/>
            <person name="Privatt S.R."/>
            <person name="Schneider S.L."/>
            <person name="Sharp S."/>
            <person name="Smith T.C."/>
            <person name="Stanton J.D."/>
            <person name="Ullery H.E."/>
            <person name="Wilson R.J."/>
            <person name="Serrano M.G."/>
            <person name="Buck G."/>
            <person name="Lee V."/>
            <person name="Wang Y."/>
            <person name="Carvalho R."/>
            <person name="Voegtly L."/>
            <person name="Shi R."/>
            <person name="Duckworth R."/>
            <person name="Johnson A."/>
            <person name="Loviza R."/>
            <person name="Walstead R."/>
            <person name="Shah Z."/>
            <person name="Kiflezghi M."/>
            <person name="Wade K."/>
            <person name="Ball S.L."/>
            <person name="Bradley K.W."/>
            <person name="Asai D.J."/>
            <person name="Bowman C.A."/>
            <person name="Russell D.A."/>
            <person name="Pope W.H."/>
            <person name="Jacobs-Sera D."/>
            <person name="Hendrix R.W."/>
            <person name="Hatfull G.F."/>
        </authorList>
    </citation>
    <scope>NUCLEOTIDE SEQUENCE [LARGE SCALE GENOMIC DNA]</scope>
    <source>
        <strain evidence="10 11">DSM 27710</strain>
    </source>
</reference>
<evidence type="ECO:0000256" key="4">
    <source>
        <dbReference type="ARBA" id="ARBA00022519"/>
    </source>
</evidence>
<dbReference type="InterPro" id="IPR011850">
    <property type="entry name" value="T2SS_GspF"/>
</dbReference>
<dbReference type="Pfam" id="PF00482">
    <property type="entry name" value="T2SSF"/>
    <property type="match status" value="2"/>
</dbReference>
<dbReference type="GO" id="GO:0005886">
    <property type="term" value="C:plasma membrane"/>
    <property type="evidence" value="ECO:0007669"/>
    <property type="project" value="UniProtKB-SubCell"/>
</dbReference>
<evidence type="ECO:0000256" key="8">
    <source>
        <dbReference type="SAM" id="Phobius"/>
    </source>
</evidence>
<evidence type="ECO:0000256" key="2">
    <source>
        <dbReference type="ARBA" id="ARBA00005745"/>
    </source>
</evidence>
<dbReference type="PANTHER" id="PTHR30012">
    <property type="entry name" value="GENERAL SECRETION PATHWAY PROTEIN"/>
    <property type="match status" value="1"/>
</dbReference>
<feature type="transmembrane region" description="Helical" evidence="8">
    <location>
        <begin position="384"/>
        <end position="406"/>
    </location>
</feature>
<dbReference type="PRINTS" id="PR00812">
    <property type="entry name" value="BCTERIALGSPF"/>
</dbReference>
<dbReference type="EMBL" id="CP012332">
    <property type="protein sequence ID" value="AKU91322.1"/>
    <property type="molecule type" value="Genomic_DNA"/>
</dbReference>
<evidence type="ECO:0000256" key="6">
    <source>
        <dbReference type="ARBA" id="ARBA00022989"/>
    </source>
</evidence>
<evidence type="ECO:0000259" key="9">
    <source>
        <dbReference type="Pfam" id="PF00482"/>
    </source>
</evidence>
<keyword evidence="11" id="KW-1185">Reference proteome</keyword>
<keyword evidence="4" id="KW-0997">Cell inner membrane</keyword>
<evidence type="ECO:0000313" key="11">
    <source>
        <dbReference type="Proteomes" id="UP000055590"/>
    </source>
</evidence>
<sequence length="413" mass="44757">MPVFEFKGYSDAGKAITGVRDAENAKVLRAVLRKDGIFLTEVTAERAAAGKVAAVGTAKNLKLKQLLVGRIKTDDIAILTRQLATLLGAGIPLVEALIALIDQVEQERLKTIVTQVKERVNEGASLADALSEHPKAFSNLYVNMVRSGEHSGALDVVLTRLADFTEGQARLRSKIMGTMMYPAIMMLIGLVIVVILLTVVVPKIAKMFEDMQATLPLITRILIGAANFATQFWWVLLLLAVIAAWAFVKWKATEKGTAKFDAILLKLPVFGPLIRMLAIARFSRTLSTLLKSGVPLLTAMGIVKALVTNTVLSGVIEDARTSIREGESIAGPLKRSGQFPPIVYHMISIGERSGQLEEMLANVAVSYDAQVETRIGALTSLLEPVMIVMMGGVVAFIVFSILMPILQMNTLVH</sequence>
<evidence type="ECO:0000256" key="5">
    <source>
        <dbReference type="ARBA" id="ARBA00022692"/>
    </source>
</evidence>
<organism evidence="10 11">
    <name type="scientific">Vulgatibacter incomptus</name>
    <dbReference type="NCBI Taxonomy" id="1391653"/>
    <lineage>
        <taxon>Bacteria</taxon>
        <taxon>Pseudomonadati</taxon>
        <taxon>Myxococcota</taxon>
        <taxon>Myxococcia</taxon>
        <taxon>Myxococcales</taxon>
        <taxon>Cystobacterineae</taxon>
        <taxon>Vulgatibacteraceae</taxon>
        <taxon>Vulgatibacter</taxon>
    </lineage>
</organism>
<dbReference type="PATRIC" id="fig|1391653.3.peg.1791"/>
<dbReference type="RefSeq" id="WP_050725646.1">
    <property type="nucleotide sequence ID" value="NZ_CP012332.1"/>
</dbReference>
<dbReference type="GO" id="GO:0015627">
    <property type="term" value="C:type II protein secretion system complex"/>
    <property type="evidence" value="ECO:0007669"/>
    <property type="project" value="InterPro"/>
</dbReference>
<dbReference type="InterPro" id="IPR018076">
    <property type="entry name" value="T2SS_GspF_dom"/>
</dbReference>
<dbReference type="InterPro" id="IPR042094">
    <property type="entry name" value="T2SS_GspF_sf"/>
</dbReference>
<evidence type="ECO:0000256" key="3">
    <source>
        <dbReference type="ARBA" id="ARBA00022475"/>
    </source>
</evidence>
<dbReference type="Proteomes" id="UP000055590">
    <property type="component" value="Chromosome"/>
</dbReference>
<accession>A0A0K1PCU3</accession>
<evidence type="ECO:0000256" key="7">
    <source>
        <dbReference type="ARBA" id="ARBA00023136"/>
    </source>
</evidence>
<comment type="subcellular location">
    <subcellularLocation>
        <location evidence="1">Cell inner membrane</location>
        <topology evidence="1">Multi-pass membrane protein</topology>
    </subcellularLocation>
</comment>
<feature type="transmembrane region" description="Helical" evidence="8">
    <location>
        <begin position="180"/>
        <end position="201"/>
    </location>
</feature>
<feature type="transmembrane region" description="Helical" evidence="8">
    <location>
        <begin position="294"/>
        <end position="316"/>
    </location>
</feature>
<keyword evidence="3" id="KW-1003">Cell membrane</keyword>
<evidence type="ECO:0000313" key="10">
    <source>
        <dbReference type="EMBL" id="AKU91322.1"/>
    </source>
</evidence>
<dbReference type="STRING" id="1391653.AKJ08_1709"/>
<feature type="domain" description="Type II secretion system protein GspF" evidence="9">
    <location>
        <begin position="80"/>
        <end position="202"/>
    </location>
</feature>
<dbReference type="KEGG" id="vin:AKJ08_1709"/>
<dbReference type="GO" id="GO:0015628">
    <property type="term" value="P:protein secretion by the type II secretion system"/>
    <property type="evidence" value="ECO:0007669"/>
    <property type="project" value="InterPro"/>
</dbReference>
<feature type="domain" description="Type II secretion system protein GspF" evidence="9">
    <location>
        <begin position="282"/>
        <end position="404"/>
    </location>
</feature>
<keyword evidence="6 8" id="KW-1133">Transmembrane helix</keyword>
<keyword evidence="7 8" id="KW-0472">Membrane</keyword>
<gene>
    <name evidence="10" type="ORF">AKJ08_1709</name>
</gene>
<dbReference type="AlphaFoldDB" id="A0A0K1PCU3"/>
<keyword evidence="5 8" id="KW-0812">Transmembrane</keyword>
<protein>
    <submittedName>
        <fullName evidence="10">Type IV fimbrial assembly protein PilC</fullName>
    </submittedName>
</protein>
<dbReference type="FunFam" id="1.20.81.30:FF:000001">
    <property type="entry name" value="Type II secretion system protein F"/>
    <property type="match status" value="2"/>
</dbReference>
<evidence type="ECO:0000256" key="1">
    <source>
        <dbReference type="ARBA" id="ARBA00004429"/>
    </source>
</evidence>
<dbReference type="Gene3D" id="1.20.81.30">
    <property type="entry name" value="Type II secretion system (T2SS), domain F"/>
    <property type="match status" value="2"/>
</dbReference>
<comment type="similarity">
    <text evidence="2">Belongs to the GSP F family.</text>
</comment>
<dbReference type="NCBIfam" id="TIGR02120">
    <property type="entry name" value="GspF"/>
    <property type="match status" value="1"/>
</dbReference>
<name>A0A0K1PCU3_9BACT</name>
<proteinExistence type="inferred from homology"/>
<dbReference type="PANTHER" id="PTHR30012:SF0">
    <property type="entry name" value="TYPE II SECRETION SYSTEM PROTEIN F-RELATED"/>
    <property type="match status" value="1"/>
</dbReference>